<name>A0AAF0ZB77_9CHRO</name>
<dbReference type="GO" id="GO:0032259">
    <property type="term" value="P:methylation"/>
    <property type="evidence" value="ECO:0007669"/>
    <property type="project" value="UniProtKB-KW"/>
</dbReference>
<accession>A0AAF0ZB77</accession>
<dbReference type="EC" id="2.1.1.-" evidence="1"/>
<dbReference type="EMBL" id="CP138348">
    <property type="protein sequence ID" value="WPF88365.1"/>
    <property type="molecule type" value="Genomic_DNA"/>
</dbReference>
<dbReference type="GO" id="GO:0008168">
    <property type="term" value="F:methyltransferase activity"/>
    <property type="evidence" value="ECO:0007669"/>
    <property type="project" value="UniProtKB-KW"/>
</dbReference>
<dbReference type="RefSeq" id="WP_320001441.1">
    <property type="nucleotide sequence ID" value="NZ_CP138348.1"/>
</dbReference>
<sequence length="329" mass="37383">MAIDQSEYIELKNCPLCGSSEKHLLFKAHDLLMGQPGEFGVEQCLQCDFRFTNPRPPAESIFDYYTKNYHCYRDDGICTNKTIESSTSEKTVSNECLKYSFYGGFWGSRGWVIPNLSKGATVLELGCGSGGFVRECVSRGWNTIGTDLNRDLQSNIFNMGAKFIETNLPSINLPDNHLDAVFAWQVLEHLYQPIETLEEIKRVLKPQGIFAFSVPNSDCWQFHLFKNKWAGLQVPTHVSHFSEKSIRQVVEKSGLNIVEIYGQNTIGCLYPSILFWSGKTSVTLSQQWTPINFINKLVDRFLSIFVSLIFGKNQAERLTVICVKEENQI</sequence>
<evidence type="ECO:0000313" key="1">
    <source>
        <dbReference type="EMBL" id="WPF88365.1"/>
    </source>
</evidence>
<organism evidence="1">
    <name type="scientific">Cyanobacterium aponinum AL20115</name>
    <dbReference type="NCBI Taxonomy" id="3090662"/>
    <lineage>
        <taxon>Bacteria</taxon>
        <taxon>Bacillati</taxon>
        <taxon>Cyanobacteriota</taxon>
        <taxon>Cyanophyceae</taxon>
        <taxon>Oscillatoriophycideae</taxon>
        <taxon>Chroococcales</taxon>
        <taxon>Geminocystaceae</taxon>
        <taxon>Cyanobacterium</taxon>
    </lineage>
</organism>
<dbReference type="AlphaFoldDB" id="A0AAF0ZB77"/>
<keyword evidence="1" id="KW-0489">Methyltransferase</keyword>
<reference evidence="1" key="1">
    <citation type="submission" date="2023-11" db="EMBL/GenBank/DDBJ databases">
        <title>Genome sequence of Cyanobacterium aponinum BCRC AL20115.</title>
        <authorList>
            <person name="Chang H.-Y."/>
            <person name="Lin K.-M."/>
            <person name="Hsueh H.-T."/>
            <person name="Chu H.-A."/>
            <person name="Kuo C.-H."/>
        </authorList>
    </citation>
    <scope>NUCLEOTIDE SEQUENCE</scope>
    <source>
        <strain evidence="1">AL20115</strain>
    </source>
</reference>
<dbReference type="PANTHER" id="PTHR43861:SF1">
    <property type="entry name" value="TRANS-ACONITATE 2-METHYLTRANSFERASE"/>
    <property type="match status" value="1"/>
</dbReference>
<keyword evidence="1" id="KW-0808">Transferase</keyword>
<dbReference type="Pfam" id="PF13489">
    <property type="entry name" value="Methyltransf_23"/>
    <property type="match status" value="1"/>
</dbReference>
<dbReference type="CDD" id="cd02440">
    <property type="entry name" value="AdoMet_MTases"/>
    <property type="match status" value="1"/>
</dbReference>
<dbReference type="PANTHER" id="PTHR43861">
    <property type="entry name" value="TRANS-ACONITATE 2-METHYLTRANSFERASE-RELATED"/>
    <property type="match status" value="1"/>
</dbReference>
<dbReference type="SUPFAM" id="SSF53335">
    <property type="entry name" value="S-adenosyl-L-methionine-dependent methyltransferases"/>
    <property type="match status" value="1"/>
</dbReference>
<dbReference type="Gene3D" id="3.40.50.150">
    <property type="entry name" value="Vaccinia Virus protein VP39"/>
    <property type="match status" value="1"/>
</dbReference>
<dbReference type="InterPro" id="IPR029063">
    <property type="entry name" value="SAM-dependent_MTases_sf"/>
</dbReference>
<protein>
    <submittedName>
        <fullName evidence="1">Class I SAM-dependent methyltransferase</fullName>
        <ecNumber evidence="1">2.1.1.-</ecNumber>
    </submittedName>
</protein>
<proteinExistence type="predicted"/>
<gene>
    <name evidence="1" type="ORF">SAY89_16445</name>
</gene>